<dbReference type="InterPro" id="IPR002838">
    <property type="entry name" value="AIM24"/>
</dbReference>
<dbReference type="NCBIfam" id="TIGR00266">
    <property type="entry name" value="TIGR00266 family protein"/>
    <property type="match status" value="1"/>
</dbReference>
<dbReference type="PANTHER" id="PTHR43657">
    <property type="entry name" value="TRYPTOPHAN RNA-BINDING ATTENUATOR PROTEIN-LIKE PROTEIN"/>
    <property type="match status" value="1"/>
</dbReference>
<name>A0A3M0A8D5_9GAMM</name>
<dbReference type="RefSeq" id="WP_121876279.1">
    <property type="nucleotide sequence ID" value="NZ_REFJ01000002.1"/>
</dbReference>
<gene>
    <name evidence="1" type="ORF">DFR27_0918</name>
</gene>
<evidence type="ECO:0000313" key="2">
    <source>
        <dbReference type="Proteomes" id="UP000267187"/>
    </source>
</evidence>
<dbReference type="AlphaFoldDB" id="A0A3M0A8D5"/>
<keyword evidence="2" id="KW-1185">Reference proteome</keyword>
<comment type="caution">
    <text evidence="1">The sequence shown here is derived from an EMBL/GenBank/DDBJ whole genome shotgun (WGS) entry which is preliminary data.</text>
</comment>
<dbReference type="OrthoDB" id="9779518at2"/>
<sequence>MKRCHELDVEIHGHDLQIVEVSLDPSETVVAEAGAMNYMEGGIEFNTRMGDGSEPNQGMMGSLFSAGKRLLTGESLFTTHFTNHSATPAKIAFGAPFPGSIIALDLADYGEQITCQKDAFLCAALGTKIDIAFNRKIGAGLFGGEGFILQKLSGDGLACMHAGGTVVKKELRGETLRVDTGCLVAFTQGIDYDIKLAGGLKTMMFGGEGIALATLSGHGTVWLQSLPFSRLANRVFSAASAHGGKDQGEGSVLGGLGRLLDGR</sequence>
<dbReference type="Pfam" id="PF01987">
    <property type="entry name" value="AIM24"/>
    <property type="match status" value="1"/>
</dbReference>
<protein>
    <submittedName>
        <fullName evidence="1">Uncharacterized protein (TIGR00266 family)</fullName>
    </submittedName>
</protein>
<accession>A0A3M0A8D5</accession>
<dbReference type="InterPro" id="IPR036983">
    <property type="entry name" value="AIM24_sf"/>
</dbReference>
<organism evidence="1 2">
    <name type="scientific">Umboniibacter marinipuniceus</name>
    <dbReference type="NCBI Taxonomy" id="569599"/>
    <lineage>
        <taxon>Bacteria</taxon>
        <taxon>Pseudomonadati</taxon>
        <taxon>Pseudomonadota</taxon>
        <taxon>Gammaproteobacteria</taxon>
        <taxon>Cellvibrionales</taxon>
        <taxon>Cellvibrionaceae</taxon>
        <taxon>Umboniibacter</taxon>
    </lineage>
</organism>
<evidence type="ECO:0000313" key="1">
    <source>
        <dbReference type="EMBL" id="RMA81120.1"/>
    </source>
</evidence>
<dbReference type="InterPro" id="IPR016031">
    <property type="entry name" value="Trp_RNA-bd_attenuator-like_dom"/>
</dbReference>
<dbReference type="PANTHER" id="PTHR43657:SF1">
    <property type="entry name" value="ALTERED INHERITANCE OF MITOCHONDRIA PROTEIN 24, MITOCHONDRIAL"/>
    <property type="match status" value="1"/>
</dbReference>
<proteinExistence type="predicted"/>
<dbReference type="Gene3D" id="3.60.160.10">
    <property type="entry name" value="Mitochondrial biogenesis AIM24"/>
    <property type="match status" value="1"/>
</dbReference>
<dbReference type="Proteomes" id="UP000267187">
    <property type="component" value="Unassembled WGS sequence"/>
</dbReference>
<reference evidence="1 2" key="1">
    <citation type="submission" date="2018-10" db="EMBL/GenBank/DDBJ databases">
        <title>Genomic Encyclopedia of Type Strains, Phase IV (KMG-IV): sequencing the most valuable type-strain genomes for metagenomic binning, comparative biology and taxonomic classification.</title>
        <authorList>
            <person name="Goeker M."/>
        </authorList>
    </citation>
    <scope>NUCLEOTIDE SEQUENCE [LARGE SCALE GENOMIC DNA]</scope>
    <source>
        <strain evidence="1 2">DSM 25080</strain>
    </source>
</reference>
<dbReference type="SUPFAM" id="SSF51219">
    <property type="entry name" value="TRAP-like"/>
    <property type="match status" value="1"/>
</dbReference>
<dbReference type="EMBL" id="REFJ01000002">
    <property type="protein sequence ID" value="RMA81120.1"/>
    <property type="molecule type" value="Genomic_DNA"/>
</dbReference>